<proteinExistence type="predicted"/>
<evidence type="ECO:0000313" key="3">
    <source>
        <dbReference type="EMBL" id="KAF7312682.1"/>
    </source>
</evidence>
<keyword evidence="2" id="KW-0472">Membrane</keyword>
<name>A0A8H6T993_9AGAR</name>
<feature type="compositionally biased region" description="Polar residues" evidence="1">
    <location>
        <begin position="74"/>
        <end position="83"/>
    </location>
</feature>
<accession>A0A8H6T993</accession>
<comment type="caution">
    <text evidence="3">The sequence shown here is derived from an EMBL/GenBank/DDBJ whole genome shotgun (WGS) entry which is preliminary data.</text>
</comment>
<dbReference type="RefSeq" id="XP_037224790.1">
    <property type="nucleotide sequence ID" value="XM_037359695.1"/>
</dbReference>
<sequence>MSANYSPLPTTTNVHHPPSSHAILSKLTSNAPPTRVRRLIVFAAVLISSSVLLVYLLYSPSISSPFNSPIFSSTQRQQTQQVAPNDGGYSDVNLADDPSSPWFRDPHPALHARLFLARAQAEIKSRGLDTCNGKLSGKMVDGYIDAAMSYCEPKAQTQDASVTCFPVRAANSPNAWWPYTQSFCASQNLMHNAGWGSDNLRERGDFIGNCTITEAGHALKKAMGREKFLGAEFTEASAGAPPSCGETITHPVLFVPRQDRWNPFHVGEDLVTTFLALSIFSRHSAPKASSLWKDLPEAYASDNAKFTQLRATLETELESTAGLQLIFQDEYLPTQSLFAPLYDRIGAWTARRQAAEALGVSGSPTCFTNAMHSVGAGASLLSGTGVGHNFDCASELVWGASLWLRWMWGLEKTVPGGAFLQGLAKREALEPRLPLQGTFSGAEPVQVLFLSRDKFDAYTRHKNAQLTAWQNARHIDNERDLLIGLRKGLAELCRTTTDIPGATSPDHAAGNIDCTYTDADMLPGSWGVPMHRREAKALGLSHDLTPAPDHSHYPERRRPRSVLSERAASGARALRFATLDPTTLALPAQLGMVGRADVVISVHAGALGLTLFIPTGRSSVIELVPTGAYGNQHFHNMAHMMGNEYVQIGVQRNVDVQKVVNSVKEVVQRRLQA</sequence>
<dbReference type="OrthoDB" id="546212at2759"/>
<evidence type="ECO:0000256" key="1">
    <source>
        <dbReference type="SAM" id="MobiDB-lite"/>
    </source>
</evidence>
<dbReference type="EMBL" id="JACAZF010000002">
    <property type="protein sequence ID" value="KAF7312682.1"/>
    <property type="molecule type" value="Genomic_DNA"/>
</dbReference>
<reference evidence="3" key="1">
    <citation type="submission" date="2020-05" db="EMBL/GenBank/DDBJ databases">
        <title>Mycena genomes resolve the evolution of fungal bioluminescence.</title>
        <authorList>
            <person name="Tsai I.J."/>
        </authorList>
    </citation>
    <scope>NUCLEOTIDE SEQUENCE</scope>
    <source>
        <strain evidence="3">171206Taipei</strain>
    </source>
</reference>
<evidence type="ECO:0000313" key="4">
    <source>
        <dbReference type="Proteomes" id="UP000636479"/>
    </source>
</evidence>
<feature type="transmembrane region" description="Helical" evidence="2">
    <location>
        <begin position="39"/>
        <end position="58"/>
    </location>
</feature>
<dbReference type="Proteomes" id="UP000636479">
    <property type="component" value="Unassembled WGS sequence"/>
</dbReference>
<dbReference type="AlphaFoldDB" id="A0A8H6T993"/>
<keyword evidence="4" id="KW-1185">Reference proteome</keyword>
<feature type="region of interest" description="Disordered" evidence="1">
    <location>
        <begin position="73"/>
        <end position="95"/>
    </location>
</feature>
<dbReference type="GeneID" id="59342211"/>
<keyword evidence="2" id="KW-1133">Transmembrane helix</keyword>
<organism evidence="3 4">
    <name type="scientific">Mycena indigotica</name>
    <dbReference type="NCBI Taxonomy" id="2126181"/>
    <lineage>
        <taxon>Eukaryota</taxon>
        <taxon>Fungi</taxon>
        <taxon>Dikarya</taxon>
        <taxon>Basidiomycota</taxon>
        <taxon>Agaricomycotina</taxon>
        <taxon>Agaricomycetes</taxon>
        <taxon>Agaricomycetidae</taxon>
        <taxon>Agaricales</taxon>
        <taxon>Marasmiineae</taxon>
        <taxon>Mycenaceae</taxon>
        <taxon>Mycena</taxon>
    </lineage>
</organism>
<gene>
    <name evidence="3" type="ORF">MIND_00282600</name>
</gene>
<keyword evidence="2" id="KW-0812">Transmembrane</keyword>
<protein>
    <submittedName>
        <fullName evidence="3">Uncharacterized protein</fullName>
    </submittedName>
</protein>
<feature type="region of interest" description="Disordered" evidence="1">
    <location>
        <begin position="542"/>
        <end position="564"/>
    </location>
</feature>
<evidence type="ECO:0000256" key="2">
    <source>
        <dbReference type="SAM" id="Phobius"/>
    </source>
</evidence>